<name>A0ABP0LFY4_9DINO</name>
<comment type="caution">
    <text evidence="9">The sequence shown here is derived from an EMBL/GenBank/DDBJ whole genome shotgun (WGS) entry which is preliminary data.</text>
</comment>
<evidence type="ECO:0000256" key="5">
    <source>
        <dbReference type="ARBA" id="ARBA00022786"/>
    </source>
</evidence>
<comment type="catalytic activity">
    <reaction evidence="1">
        <text>S-ubiquitinyl-[E2 ubiquitin-conjugating enzyme]-L-cysteine + [acceptor protein]-L-lysine = [E2 ubiquitin-conjugating enzyme]-L-cysteine + N(6)-ubiquitinyl-[acceptor protein]-L-lysine.</text>
        <dbReference type="EC" id="2.3.2.26"/>
    </reaction>
</comment>
<feature type="compositionally biased region" description="Polar residues" evidence="7">
    <location>
        <begin position="202"/>
        <end position="216"/>
    </location>
</feature>
<protein>
    <recommendedName>
        <fullName evidence="3">HECT-type E3 ubiquitin transferase</fullName>
        <ecNumber evidence="3">2.3.2.26</ecNumber>
    </recommendedName>
</protein>
<evidence type="ECO:0000313" key="10">
    <source>
        <dbReference type="Proteomes" id="UP001642464"/>
    </source>
</evidence>
<evidence type="ECO:0000256" key="7">
    <source>
        <dbReference type="SAM" id="MobiDB-lite"/>
    </source>
</evidence>
<evidence type="ECO:0000256" key="2">
    <source>
        <dbReference type="ARBA" id="ARBA00004906"/>
    </source>
</evidence>
<dbReference type="PANTHER" id="PTHR11254">
    <property type="entry name" value="HECT DOMAIN UBIQUITIN-PROTEIN LIGASE"/>
    <property type="match status" value="1"/>
</dbReference>
<evidence type="ECO:0000259" key="8">
    <source>
        <dbReference type="PROSITE" id="PS50237"/>
    </source>
</evidence>
<gene>
    <name evidence="9" type="ORF">SCF082_LOCUS22448</name>
</gene>
<feature type="region of interest" description="Disordered" evidence="7">
    <location>
        <begin position="192"/>
        <end position="219"/>
    </location>
</feature>
<evidence type="ECO:0000256" key="6">
    <source>
        <dbReference type="PROSITE-ProRule" id="PRU00104"/>
    </source>
</evidence>
<evidence type="ECO:0000256" key="4">
    <source>
        <dbReference type="ARBA" id="ARBA00022679"/>
    </source>
</evidence>
<evidence type="ECO:0000256" key="3">
    <source>
        <dbReference type="ARBA" id="ARBA00012485"/>
    </source>
</evidence>
<organism evidence="9 10">
    <name type="scientific">Durusdinium trenchii</name>
    <dbReference type="NCBI Taxonomy" id="1381693"/>
    <lineage>
        <taxon>Eukaryota</taxon>
        <taxon>Sar</taxon>
        <taxon>Alveolata</taxon>
        <taxon>Dinophyceae</taxon>
        <taxon>Suessiales</taxon>
        <taxon>Symbiodiniaceae</taxon>
        <taxon>Durusdinium</taxon>
    </lineage>
</organism>
<evidence type="ECO:0000313" key="9">
    <source>
        <dbReference type="EMBL" id="CAK9038082.1"/>
    </source>
</evidence>
<proteinExistence type="predicted"/>
<feature type="active site" description="Glycyl thioester intermediate" evidence="6">
    <location>
        <position position="497"/>
    </location>
</feature>
<keyword evidence="4 9" id="KW-0808">Transferase</keyword>
<dbReference type="Gene3D" id="3.30.2160.10">
    <property type="entry name" value="Hect, E3 ligase catalytic domain"/>
    <property type="match status" value="1"/>
</dbReference>
<dbReference type="PANTHER" id="PTHR11254:SF440">
    <property type="entry name" value="E3 UBIQUITIN-PROTEIN LIGASE NEDD-4"/>
    <property type="match status" value="1"/>
</dbReference>
<dbReference type="EC" id="2.3.2.26" evidence="3"/>
<keyword evidence="9" id="KW-0436">Ligase</keyword>
<evidence type="ECO:0000256" key="1">
    <source>
        <dbReference type="ARBA" id="ARBA00000885"/>
    </source>
</evidence>
<dbReference type="InterPro" id="IPR050409">
    <property type="entry name" value="E3_ubiq-protein_ligase"/>
</dbReference>
<keyword evidence="5 6" id="KW-0833">Ubl conjugation pathway</keyword>
<dbReference type="PROSITE" id="PS50237">
    <property type="entry name" value="HECT"/>
    <property type="match status" value="1"/>
</dbReference>
<dbReference type="InterPro" id="IPR035983">
    <property type="entry name" value="Hect_E3_ubiquitin_ligase"/>
</dbReference>
<dbReference type="Gene3D" id="3.90.1750.10">
    <property type="entry name" value="Hect, E3 ligase catalytic domains"/>
    <property type="match status" value="1"/>
</dbReference>
<comment type="pathway">
    <text evidence="2">Protein modification; protein ubiquitination.</text>
</comment>
<sequence>MNIRIPRPHVSILFGFRVDSASTGAETLYLHLGTSGRRPVFNTKKICDNCGTRITDRYYYHCSENCDIDFCQDCHARSRDLLDAFMVEVDEVNDENLSRRLFWVVDITERIGWHVLHLNAADRRKLANELAFEWPTSLFERLAQAAIDVVNARVVHVQDVKDIQSDERFWYAVGWLQFLYNTNELPCKTRRLEEQSSRGPKASTNANPFRNSSGGESIQAPRPKRLIQAVVASTSAYLEFNHVMLTVALRSFLDGEFGDEKLFVYDEQYWFNEQAKNSEQCFRSYGILLGQDMWRDAVLNNTHVPNIFPRALYDRLLEVTGHRGTRLALCADLDIAEVFGELAWPRGNRLAEDLSISQANKGEFIQAYIDWFFHERIDSQLRPLCEGFKSILGGSSLLRTIVDAVQLEKIVCGGADKVDVNAIRSGAEIEGWTSEEESDYLPWFWEVLASFSPAEKAQFVVFVTASDRVPLRGWQALGLIVQKNGVGDDRLPSAYTCFSQLLLPRFSSKEKLQKGLLLAIANSEGFGLR</sequence>
<dbReference type="Gene3D" id="3.30.2410.10">
    <property type="entry name" value="Hect, E3 ligase catalytic domain"/>
    <property type="match status" value="1"/>
</dbReference>
<dbReference type="EMBL" id="CAXAMM010016113">
    <property type="protein sequence ID" value="CAK9038082.1"/>
    <property type="molecule type" value="Genomic_DNA"/>
</dbReference>
<dbReference type="GO" id="GO:0016740">
    <property type="term" value="F:transferase activity"/>
    <property type="evidence" value="ECO:0007669"/>
    <property type="project" value="UniProtKB-KW"/>
</dbReference>
<feature type="domain" description="HECT" evidence="8">
    <location>
        <begin position="352"/>
        <end position="529"/>
    </location>
</feature>
<dbReference type="Pfam" id="PF00632">
    <property type="entry name" value="HECT"/>
    <property type="match status" value="1"/>
</dbReference>
<dbReference type="SMART" id="SM00119">
    <property type="entry name" value="HECTc"/>
    <property type="match status" value="1"/>
</dbReference>
<dbReference type="SUPFAM" id="SSF57850">
    <property type="entry name" value="RING/U-box"/>
    <property type="match status" value="1"/>
</dbReference>
<dbReference type="Proteomes" id="UP001642464">
    <property type="component" value="Unassembled WGS sequence"/>
</dbReference>
<dbReference type="GO" id="GO:0016874">
    <property type="term" value="F:ligase activity"/>
    <property type="evidence" value="ECO:0007669"/>
    <property type="project" value="UniProtKB-KW"/>
</dbReference>
<dbReference type="SUPFAM" id="SSF56204">
    <property type="entry name" value="Hect, E3 ligase catalytic domain"/>
    <property type="match status" value="1"/>
</dbReference>
<dbReference type="InterPro" id="IPR000569">
    <property type="entry name" value="HECT_dom"/>
</dbReference>
<keyword evidence="10" id="KW-1185">Reference proteome</keyword>
<reference evidence="9 10" key="1">
    <citation type="submission" date="2024-02" db="EMBL/GenBank/DDBJ databases">
        <authorList>
            <person name="Chen Y."/>
            <person name="Shah S."/>
            <person name="Dougan E. K."/>
            <person name="Thang M."/>
            <person name="Chan C."/>
        </authorList>
    </citation>
    <scope>NUCLEOTIDE SEQUENCE [LARGE SCALE GENOMIC DNA]</scope>
</reference>
<accession>A0ABP0LFY4</accession>